<evidence type="ECO:0000313" key="4">
    <source>
        <dbReference type="EMBL" id="QBI21480.1"/>
    </source>
</evidence>
<keyword evidence="2" id="KW-0812">Transmembrane</keyword>
<gene>
    <name evidence="4" type="ORF">ER308_19175</name>
</gene>
<reference evidence="4 5" key="1">
    <citation type="submission" date="2019-01" db="EMBL/GenBank/DDBJ databases">
        <title>Egibacter rhizosphaerae EGI 80759T.</title>
        <authorList>
            <person name="Chen D.-D."/>
            <person name="Tian Y."/>
            <person name="Jiao J.-Y."/>
            <person name="Zhang X.-T."/>
            <person name="Zhang Y.-G."/>
            <person name="Zhang Y."/>
            <person name="Xiao M."/>
            <person name="Shu W.-S."/>
            <person name="Li W.-J."/>
        </authorList>
    </citation>
    <scope>NUCLEOTIDE SEQUENCE [LARGE SCALE GENOMIC DNA]</scope>
    <source>
        <strain evidence="4 5">EGI 80759</strain>
    </source>
</reference>
<feature type="transmembrane region" description="Helical" evidence="2">
    <location>
        <begin position="198"/>
        <end position="220"/>
    </location>
</feature>
<feature type="transmembrane region" description="Helical" evidence="2">
    <location>
        <begin position="389"/>
        <end position="408"/>
    </location>
</feature>
<name>A0A411YJX2_9ACTN</name>
<evidence type="ECO:0000256" key="1">
    <source>
        <dbReference type="SAM" id="MobiDB-lite"/>
    </source>
</evidence>
<keyword evidence="5" id="KW-1185">Reference proteome</keyword>
<proteinExistence type="predicted"/>
<feature type="compositionally biased region" description="Acidic residues" evidence="1">
    <location>
        <begin position="504"/>
        <end position="516"/>
    </location>
</feature>
<dbReference type="RefSeq" id="WP_131156472.1">
    <property type="nucleotide sequence ID" value="NZ_CP036402.1"/>
</dbReference>
<feature type="transmembrane region" description="Helical" evidence="2">
    <location>
        <begin position="105"/>
        <end position="131"/>
    </location>
</feature>
<dbReference type="AlphaFoldDB" id="A0A411YJX2"/>
<evidence type="ECO:0000256" key="2">
    <source>
        <dbReference type="SAM" id="Phobius"/>
    </source>
</evidence>
<feature type="domain" description="DUF112" evidence="3">
    <location>
        <begin position="16"/>
        <end position="439"/>
    </location>
</feature>
<dbReference type="Proteomes" id="UP000291469">
    <property type="component" value="Chromosome"/>
</dbReference>
<feature type="region of interest" description="Disordered" evidence="1">
    <location>
        <begin position="289"/>
        <end position="309"/>
    </location>
</feature>
<feature type="transmembrane region" description="Helical" evidence="2">
    <location>
        <begin position="57"/>
        <end position="78"/>
    </location>
</feature>
<keyword evidence="2" id="KW-1133">Transmembrane helix</keyword>
<feature type="transmembrane region" description="Helical" evidence="2">
    <location>
        <begin position="319"/>
        <end position="339"/>
    </location>
</feature>
<dbReference type="OrthoDB" id="9781349at2"/>
<accession>A0A411YJX2</accession>
<dbReference type="PANTHER" id="PTHR35342">
    <property type="entry name" value="TRICARBOXYLIC TRANSPORT PROTEIN"/>
    <property type="match status" value="1"/>
</dbReference>
<feature type="transmembrane region" description="Helical" evidence="2">
    <location>
        <begin position="143"/>
        <end position="160"/>
    </location>
</feature>
<dbReference type="EMBL" id="CP036402">
    <property type="protein sequence ID" value="QBI21480.1"/>
    <property type="molecule type" value="Genomic_DNA"/>
</dbReference>
<dbReference type="InterPro" id="IPR002823">
    <property type="entry name" value="DUF112_TM"/>
</dbReference>
<evidence type="ECO:0000259" key="3">
    <source>
        <dbReference type="Pfam" id="PF01970"/>
    </source>
</evidence>
<dbReference type="KEGG" id="erz:ER308_19175"/>
<feature type="transmembrane region" description="Helical" evidence="2">
    <location>
        <begin position="166"/>
        <end position="186"/>
    </location>
</feature>
<organism evidence="4 5">
    <name type="scientific">Egibacter rhizosphaerae</name>
    <dbReference type="NCBI Taxonomy" id="1670831"/>
    <lineage>
        <taxon>Bacteria</taxon>
        <taxon>Bacillati</taxon>
        <taxon>Actinomycetota</taxon>
        <taxon>Nitriliruptoria</taxon>
        <taxon>Egibacterales</taxon>
        <taxon>Egibacteraceae</taxon>
        <taxon>Egibacter</taxon>
    </lineage>
</organism>
<evidence type="ECO:0000313" key="5">
    <source>
        <dbReference type="Proteomes" id="UP000291469"/>
    </source>
</evidence>
<sequence length="516" mass="53831">MDLVEGFAIVFQPWNILLMLVGVFIGLVFGTIPGLSGVTAVALLVPFSYALGAESSIIMMLGVYVAATLAGSLAAVLFNMPGDVMGAATARDGYPLTKKGQADRAIALAILSSAVGGVIGALLLIFVAPQFLRIALEFGPPEYFAMAMLGMVCVASLGTGSIVKAVIAAVFGLLLATVGLDPVSGANRFTFDIQPLQGGIDFIPAIIGFFAVSEILMGIYRGTAAGTYTAEDIRKVSRFPFPSWADIKLTRLTMVRSSIVGNFVGMLPGAGATIAAFLGYGTSRQLARDSSQFGHGDPRGVSGPESANNSAAAGSMVPLLTLGIPGGATTAILLGVLILNGLRPGPLLFRDSPDVVSSVFVSMPFISIVVLIVGLLTVRMLLRLLTIPFKIFSTLVMVFAVVGTFAIYNRPADLWIMIFCGVVGFFAKQYEFPIAAIVLGLVLGGIAETGLVNGIGVTRGDWGVFFSRPFTLATFALAAVLLLLPFVYQAMSSRKKSGASEASEASEEADEPTSSH</sequence>
<feature type="transmembrane region" description="Helical" evidence="2">
    <location>
        <begin position="470"/>
        <end position="488"/>
    </location>
</feature>
<protein>
    <submittedName>
        <fullName evidence="4">C4-dicarboxylate ABC transporter permease</fullName>
    </submittedName>
</protein>
<feature type="transmembrane region" description="Helical" evidence="2">
    <location>
        <begin position="359"/>
        <end position="382"/>
    </location>
</feature>
<dbReference type="PANTHER" id="PTHR35342:SF5">
    <property type="entry name" value="TRICARBOXYLIC TRANSPORT PROTEIN"/>
    <property type="match status" value="1"/>
</dbReference>
<feature type="transmembrane region" description="Helical" evidence="2">
    <location>
        <begin position="16"/>
        <end position="45"/>
    </location>
</feature>
<feature type="transmembrane region" description="Helical" evidence="2">
    <location>
        <begin position="437"/>
        <end position="458"/>
    </location>
</feature>
<feature type="region of interest" description="Disordered" evidence="1">
    <location>
        <begin position="497"/>
        <end position="516"/>
    </location>
</feature>
<dbReference type="Pfam" id="PF01970">
    <property type="entry name" value="TctA"/>
    <property type="match status" value="1"/>
</dbReference>
<keyword evidence="2" id="KW-0472">Membrane</keyword>
<feature type="transmembrane region" description="Helical" evidence="2">
    <location>
        <begin position="259"/>
        <end position="280"/>
    </location>
</feature>